<dbReference type="EMBL" id="CP002738">
    <property type="protein sequence ID" value="AEG00652.1"/>
    <property type="molecule type" value="Genomic_DNA"/>
</dbReference>
<dbReference type="InterPro" id="IPR006665">
    <property type="entry name" value="OmpA-like"/>
</dbReference>
<proteinExistence type="predicted"/>
<gene>
    <name evidence="5" type="ordered locus">Metme_2248</name>
</gene>
<evidence type="ECO:0000256" key="3">
    <source>
        <dbReference type="SAM" id="Phobius"/>
    </source>
</evidence>
<accession>G0A7I2</accession>
<keyword evidence="6" id="KW-1185">Reference proteome</keyword>
<evidence type="ECO:0000259" key="4">
    <source>
        <dbReference type="PROSITE" id="PS51123"/>
    </source>
</evidence>
<evidence type="ECO:0000256" key="1">
    <source>
        <dbReference type="PROSITE-ProRule" id="PRU00473"/>
    </source>
</evidence>
<reference key="2">
    <citation type="submission" date="2011-05" db="EMBL/GenBank/DDBJ databases">
        <title>Complete genome sequence of the aerobic marine methanotroph Methylomonas methanica MC09.</title>
        <authorList>
            <person name="Boden R."/>
            <person name="Cunliffe M."/>
            <person name="Scanlan J."/>
            <person name="Moussard H."/>
            <person name="Kits K.D."/>
            <person name="Klotz M."/>
            <person name="Jetten M."/>
            <person name="Vuilleumier S."/>
            <person name="Han J."/>
            <person name="Peters L."/>
            <person name="Mikhailova N."/>
            <person name="Teshima H."/>
            <person name="Tapia R."/>
            <person name="Kyrpides N."/>
            <person name="Ivanova N."/>
            <person name="Pagani I."/>
            <person name="Cheng J.-F."/>
            <person name="Goodwin L."/>
            <person name="Han C."/>
            <person name="Hauser L."/>
            <person name="Land M."/>
            <person name="Lapidus A."/>
            <person name="Lucas S."/>
            <person name="Pitluck S."/>
            <person name="Woyke T."/>
            <person name="Stein L.Y."/>
            <person name="Murrell C."/>
        </authorList>
    </citation>
    <scope>NUCLEOTIDE SEQUENCE</scope>
    <source>
        <strain>MC09</strain>
    </source>
</reference>
<dbReference type="Pfam" id="PF00691">
    <property type="entry name" value="OmpA"/>
    <property type="match status" value="1"/>
</dbReference>
<dbReference type="RefSeq" id="WP_013818893.1">
    <property type="nucleotide sequence ID" value="NC_015572.1"/>
</dbReference>
<dbReference type="OrthoDB" id="9782229at2"/>
<dbReference type="PANTHER" id="PTHR30329">
    <property type="entry name" value="STATOR ELEMENT OF FLAGELLAR MOTOR COMPLEX"/>
    <property type="match status" value="1"/>
</dbReference>
<dbReference type="AlphaFoldDB" id="G0A7I2"/>
<evidence type="ECO:0000256" key="2">
    <source>
        <dbReference type="SAM" id="MobiDB-lite"/>
    </source>
</evidence>
<feature type="compositionally biased region" description="Polar residues" evidence="2">
    <location>
        <begin position="95"/>
        <end position="113"/>
    </location>
</feature>
<feature type="transmembrane region" description="Helical" evidence="3">
    <location>
        <begin position="33"/>
        <end position="50"/>
    </location>
</feature>
<dbReference type="InterPro" id="IPR036737">
    <property type="entry name" value="OmpA-like_sf"/>
</dbReference>
<dbReference type="PROSITE" id="PS51123">
    <property type="entry name" value="OMPA_2"/>
    <property type="match status" value="1"/>
</dbReference>
<keyword evidence="3" id="KW-0812">Transmembrane</keyword>
<dbReference type="SUPFAM" id="SSF103088">
    <property type="entry name" value="OmpA-like"/>
    <property type="match status" value="1"/>
</dbReference>
<feature type="domain" description="OmpA-like" evidence="4">
    <location>
        <begin position="135"/>
        <end position="249"/>
    </location>
</feature>
<dbReference type="Proteomes" id="UP000008888">
    <property type="component" value="Chromosome"/>
</dbReference>
<dbReference type="STRING" id="857087.Metme_2248"/>
<dbReference type="HOGENOM" id="CLU_1114803_0_0_6"/>
<reference evidence="6" key="3">
    <citation type="submission" date="2011-05" db="EMBL/GenBank/DDBJ databases">
        <title>Complete sequence of Methylomonas methanica MC09.</title>
        <authorList>
            <consortium name="US DOE Joint Genome Institute"/>
            <person name="Lucas S."/>
            <person name="Han J."/>
            <person name="Lapidus A."/>
            <person name="Cheng J.-F."/>
            <person name="Goodwin L."/>
            <person name="Pitluck S."/>
            <person name="Peters L."/>
            <person name="Mikhailova N."/>
            <person name="Teshima H."/>
            <person name="Han C."/>
            <person name="Tapia R."/>
            <person name="Land M."/>
            <person name="Hauser L."/>
            <person name="Kyrpides N."/>
            <person name="Ivanova N."/>
            <person name="Pagani I."/>
            <person name="Stein L."/>
            <person name="Woyke T."/>
        </authorList>
    </citation>
    <scope>NUCLEOTIDE SEQUENCE [LARGE SCALE GENOMIC DNA]</scope>
    <source>
        <strain evidence="6">MC09</strain>
    </source>
</reference>
<dbReference type="eggNOG" id="COG2885">
    <property type="taxonomic scope" value="Bacteria"/>
</dbReference>
<name>G0A7I2_METMM</name>
<dbReference type="InterPro" id="IPR050330">
    <property type="entry name" value="Bact_OuterMem_StrucFunc"/>
</dbReference>
<organism evidence="5 6">
    <name type="scientific">Methylomonas methanica (strain DSM 25384 / MC09)</name>
    <dbReference type="NCBI Taxonomy" id="857087"/>
    <lineage>
        <taxon>Bacteria</taxon>
        <taxon>Pseudomonadati</taxon>
        <taxon>Pseudomonadota</taxon>
        <taxon>Gammaproteobacteria</taxon>
        <taxon>Methylococcales</taxon>
        <taxon>Methylococcaceae</taxon>
        <taxon>Methylomonas</taxon>
    </lineage>
</organism>
<dbReference type="KEGG" id="mmt:Metme_2248"/>
<keyword evidence="3" id="KW-1133">Transmembrane helix</keyword>
<dbReference type="GO" id="GO:0016020">
    <property type="term" value="C:membrane"/>
    <property type="evidence" value="ECO:0007669"/>
    <property type="project" value="UniProtKB-UniRule"/>
</dbReference>
<dbReference type="PANTHER" id="PTHR30329:SF21">
    <property type="entry name" value="LIPOPROTEIN YIAD-RELATED"/>
    <property type="match status" value="1"/>
</dbReference>
<keyword evidence="1 3" id="KW-0472">Membrane</keyword>
<sequence>MKRKQRSVDYDGLDGILQLPETLKNAPKWYRTPWLYALVVIGLAGTFLLYKQNQNVSPQIVSVQTDTTVTSQASNYSPEQETDNWVPKNPEPETDSPQTESPPEHQNPTVSTEDSSEHLAADNEQSLATSKTEASAATSSDSLFTVHFKFNSSKLNLLSKSEQDDLIKAAKSCSIIKLTGHTCNMGPAAINKRIGLARADSVKKLLLASGIPTEKITLASEGMDSPAVPNDTPIMAAQNRRVELTCLDR</sequence>
<dbReference type="Gene3D" id="3.30.1330.60">
    <property type="entry name" value="OmpA-like domain"/>
    <property type="match status" value="1"/>
</dbReference>
<evidence type="ECO:0000313" key="5">
    <source>
        <dbReference type="EMBL" id="AEG00652.1"/>
    </source>
</evidence>
<reference evidence="5 6" key="1">
    <citation type="journal article" date="2011" name="J. Bacteriol.">
        <title>Complete Genome Sequence of the Aerobic Marine Methanotroph Methylomonas methanica MC09.</title>
        <authorList>
            <person name="Boden R."/>
            <person name="Cunliffe M."/>
            <person name="Scanlan J."/>
            <person name="Moussard H."/>
            <person name="Kits K.D."/>
            <person name="Klotz M.G."/>
            <person name="Jetten M.S."/>
            <person name="Vuilleumier S."/>
            <person name="Han J."/>
            <person name="Peters L."/>
            <person name="Mikhailova N."/>
            <person name="Teshima H."/>
            <person name="Tapia R."/>
            <person name="Kyrpides N."/>
            <person name="Ivanova N."/>
            <person name="Pagani I."/>
            <person name="Cheng J.F."/>
            <person name="Goodwin L."/>
            <person name="Han C."/>
            <person name="Hauser L."/>
            <person name="Land M.L."/>
            <person name="Lapidus A."/>
            <person name="Lucas S."/>
            <person name="Pitluck S."/>
            <person name="Woyke T."/>
            <person name="Stein L."/>
            <person name="Murrell J.C."/>
        </authorList>
    </citation>
    <scope>NUCLEOTIDE SEQUENCE [LARGE SCALE GENOMIC DNA]</scope>
    <source>
        <strain evidence="5 6">MC09</strain>
    </source>
</reference>
<feature type="region of interest" description="Disordered" evidence="2">
    <location>
        <begin position="69"/>
        <end position="134"/>
    </location>
</feature>
<dbReference type="CDD" id="cd07185">
    <property type="entry name" value="OmpA_C-like"/>
    <property type="match status" value="1"/>
</dbReference>
<evidence type="ECO:0000313" key="6">
    <source>
        <dbReference type="Proteomes" id="UP000008888"/>
    </source>
</evidence>
<protein>
    <submittedName>
        <fullName evidence="5">OmpA/MotB domain protein</fullName>
    </submittedName>
</protein>